<protein>
    <submittedName>
        <fullName evidence="1">Uncharacterized protein</fullName>
    </submittedName>
</protein>
<evidence type="ECO:0000313" key="1">
    <source>
        <dbReference type="EMBL" id="RZC81444.1"/>
    </source>
</evidence>
<organism evidence="1 2">
    <name type="scientific">Papaver somniferum</name>
    <name type="common">Opium poppy</name>
    <dbReference type="NCBI Taxonomy" id="3469"/>
    <lineage>
        <taxon>Eukaryota</taxon>
        <taxon>Viridiplantae</taxon>
        <taxon>Streptophyta</taxon>
        <taxon>Embryophyta</taxon>
        <taxon>Tracheophyta</taxon>
        <taxon>Spermatophyta</taxon>
        <taxon>Magnoliopsida</taxon>
        <taxon>Ranunculales</taxon>
        <taxon>Papaveraceae</taxon>
        <taxon>Papaveroideae</taxon>
        <taxon>Papaver</taxon>
    </lineage>
</organism>
<dbReference type="Gramene" id="RZC81444">
    <property type="protein sequence ID" value="RZC81444"/>
    <property type="gene ID" value="C5167_044022"/>
</dbReference>
<proteinExistence type="predicted"/>
<dbReference type="AlphaFoldDB" id="A0A4Y7L7D5"/>
<dbReference type="Proteomes" id="UP000316621">
    <property type="component" value="Chromosome 10"/>
</dbReference>
<dbReference type="EMBL" id="CM010724">
    <property type="protein sequence ID" value="RZC81444.1"/>
    <property type="molecule type" value="Genomic_DNA"/>
</dbReference>
<reference evidence="1 2" key="1">
    <citation type="journal article" date="2018" name="Science">
        <title>The opium poppy genome and morphinan production.</title>
        <authorList>
            <person name="Guo L."/>
            <person name="Winzer T."/>
            <person name="Yang X."/>
            <person name="Li Y."/>
            <person name="Ning Z."/>
            <person name="He Z."/>
            <person name="Teodor R."/>
            <person name="Lu Y."/>
            <person name="Bowser T.A."/>
            <person name="Graham I.A."/>
            <person name="Ye K."/>
        </authorList>
    </citation>
    <scope>NUCLEOTIDE SEQUENCE [LARGE SCALE GENOMIC DNA]</scope>
    <source>
        <strain evidence="2">cv. HN1</strain>
        <tissue evidence="1">Leaves</tissue>
    </source>
</reference>
<evidence type="ECO:0000313" key="2">
    <source>
        <dbReference type="Proteomes" id="UP000316621"/>
    </source>
</evidence>
<name>A0A4Y7L7D5_PAPSO</name>
<keyword evidence="2" id="KW-1185">Reference proteome</keyword>
<gene>
    <name evidence="1" type="ORF">C5167_044022</name>
</gene>
<accession>A0A4Y7L7D5</accession>
<sequence>MIDYIVIRKFKLIMILGYSGYEVNDTVGTLDVVSTMIIGTLCGVNRCNDQVSRTTYKFRRHGILFASL</sequence>